<dbReference type="SMART" id="SM00034">
    <property type="entry name" value="CLECT"/>
    <property type="match status" value="2"/>
</dbReference>
<name>A0A2D0QE35_ICTPU</name>
<dbReference type="KEGG" id="ipu:108260641"/>
<keyword evidence="2" id="KW-0732">Signal</keyword>
<feature type="domain" description="C-type lectin" evidence="3">
    <location>
        <begin position="137"/>
        <end position="248"/>
    </location>
</feature>
<dbReference type="Gene3D" id="3.10.100.10">
    <property type="entry name" value="Mannose-Binding Protein A, subunit A"/>
    <property type="match status" value="2"/>
</dbReference>
<dbReference type="CDD" id="cd00037">
    <property type="entry name" value="CLECT"/>
    <property type="match status" value="1"/>
</dbReference>
<dbReference type="OrthoDB" id="6369810at2759"/>
<dbReference type="InterPro" id="IPR018378">
    <property type="entry name" value="C-type_lectin_CS"/>
</dbReference>
<accession>A0A2D0QE35</accession>
<evidence type="ECO:0000259" key="3">
    <source>
        <dbReference type="PROSITE" id="PS50041"/>
    </source>
</evidence>
<evidence type="ECO:0000313" key="5">
    <source>
        <dbReference type="RefSeq" id="XP_017316549.1"/>
    </source>
</evidence>
<proteinExistence type="predicted"/>
<dbReference type="Proteomes" id="UP000221080">
    <property type="component" value="Chromosome 29"/>
</dbReference>
<evidence type="ECO:0000256" key="1">
    <source>
        <dbReference type="ARBA" id="ARBA00023157"/>
    </source>
</evidence>
<protein>
    <submittedName>
        <fullName evidence="5">Macrophage mannose receptor 1-like</fullName>
    </submittedName>
</protein>
<organism evidence="4 5">
    <name type="scientific">Ictalurus punctatus</name>
    <name type="common">Channel catfish</name>
    <name type="synonym">Silurus punctatus</name>
    <dbReference type="NCBI Taxonomy" id="7998"/>
    <lineage>
        <taxon>Eukaryota</taxon>
        <taxon>Metazoa</taxon>
        <taxon>Chordata</taxon>
        <taxon>Craniata</taxon>
        <taxon>Vertebrata</taxon>
        <taxon>Euteleostomi</taxon>
        <taxon>Actinopterygii</taxon>
        <taxon>Neopterygii</taxon>
        <taxon>Teleostei</taxon>
        <taxon>Ostariophysi</taxon>
        <taxon>Siluriformes</taxon>
        <taxon>Ictaluridae</taxon>
        <taxon>Ictalurus</taxon>
    </lineage>
</organism>
<gene>
    <name evidence="5" type="primary">LOC108260641</name>
</gene>
<evidence type="ECO:0000256" key="2">
    <source>
        <dbReference type="SAM" id="SignalP"/>
    </source>
</evidence>
<feature type="chain" id="PRO_5012519538" evidence="2">
    <location>
        <begin position="21"/>
        <end position="313"/>
    </location>
</feature>
<evidence type="ECO:0000313" key="4">
    <source>
        <dbReference type="Proteomes" id="UP000221080"/>
    </source>
</evidence>
<reference evidence="5" key="2">
    <citation type="submission" date="2025-08" db="UniProtKB">
        <authorList>
            <consortium name="RefSeq"/>
        </authorList>
    </citation>
    <scope>IDENTIFICATION</scope>
    <source>
        <tissue evidence="5">Blood</tissue>
    </source>
</reference>
<dbReference type="InterPro" id="IPR016187">
    <property type="entry name" value="CTDL_fold"/>
</dbReference>
<reference evidence="4" key="1">
    <citation type="journal article" date="2016" name="Nat. Commun.">
        <title>The channel catfish genome sequence provides insights into the evolution of scale formation in teleosts.</title>
        <authorList>
            <person name="Liu Z."/>
            <person name="Liu S."/>
            <person name="Yao J."/>
            <person name="Bao L."/>
            <person name="Zhang J."/>
            <person name="Li Y."/>
            <person name="Jiang C."/>
            <person name="Sun L."/>
            <person name="Wang R."/>
            <person name="Zhang Y."/>
            <person name="Zhou T."/>
            <person name="Zeng Q."/>
            <person name="Fu Q."/>
            <person name="Gao S."/>
            <person name="Li N."/>
            <person name="Koren S."/>
            <person name="Jiang Y."/>
            <person name="Zimin A."/>
            <person name="Xu P."/>
            <person name="Phillippy A.M."/>
            <person name="Geng X."/>
            <person name="Song L."/>
            <person name="Sun F."/>
            <person name="Li C."/>
            <person name="Wang X."/>
            <person name="Chen A."/>
            <person name="Jin Y."/>
            <person name="Yuan Z."/>
            <person name="Yang Y."/>
            <person name="Tan S."/>
            <person name="Peatman E."/>
            <person name="Lu J."/>
            <person name="Qin Z."/>
            <person name="Dunham R."/>
            <person name="Li Z."/>
            <person name="Sonstegard T."/>
            <person name="Feng J."/>
            <person name="Danzmann R.G."/>
            <person name="Schroeder S."/>
            <person name="Scheffler B."/>
            <person name="Duke M.V."/>
            <person name="Ballard L."/>
            <person name="Kucuktas H."/>
            <person name="Kaltenboeck L."/>
            <person name="Liu H."/>
            <person name="Armbruster J."/>
            <person name="Xie Y."/>
            <person name="Kirby M.L."/>
            <person name="Tian Y."/>
            <person name="Flanagan M.E."/>
            <person name="Mu W."/>
            <person name="Waldbieser G.C."/>
        </authorList>
    </citation>
    <scope>NUCLEOTIDE SEQUENCE [LARGE SCALE GENOMIC DNA]</scope>
    <source>
        <strain evidence="4">SDA103</strain>
    </source>
</reference>
<dbReference type="InterPro" id="IPR016186">
    <property type="entry name" value="C-type_lectin-like/link_sf"/>
</dbReference>
<dbReference type="PANTHER" id="PTHR45784:SF3">
    <property type="entry name" value="C-TYPE LECTIN DOMAIN FAMILY 4 MEMBER K-LIKE-RELATED"/>
    <property type="match status" value="1"/>
</dbReference>
<dbReference type="AlphaFoldDB" id="A0A2D0QE35"/>
<dbReference type="RefSeq" id="XP_017316549.1">
    <property type="nucleotide sequence ID" value="XM_017461060.3"/>
</dbReference>
<feature type="signal peptide" evidence="2">
    <location>
        <begin position="1"/>
        <end position="20"/>
    </location>
</feature>
<keyword evidence="4" id="KW-1185">Reference proteome</keyword>
<dbReference type="SUPFAM" id="SSF56436">
    <property type="entry name" value="C-type lectin-like"/>
    <property type="match status" value="2"/>
</dbReference>
<dbReference type="PROSITE" id="PS00615">
    <property type="entry name" value="C_TYPE_LECTIN_1"/>
    <property type="match status" value="1"/>
</dbReference>
<dbReference type="Pfam" id="PF00059">
    <property type="entry name" value="Lectin_C"/>
    <property type="match status" value="2"/>
</dbReference>
<sequence length="313" mass="35890">MKLNHFLLLCLTGFVSITLQDDRHQYYLIKRLATWSDAQSYCKSNYDNLATVQTNNDWERFNIEAERKGLPATGWIGLYNRVNSWYLNYKGQAMNLSETFWAPGQPDNAGGNQACVAINASGYWLDYYCGDQKPFICYDAIQDGLVAVNFTRHWSGSRQYCQTHHKDIASPLNETQNNELQQLAMLQGTSWIGVHRSTWAWSDSTTPTTLRWAPGFPNNVDHNDNCASANNSLIVDRQCNSKFYFFCHTKYIHKTQTLKLKIKGDKSVFDPAVQSAILQQITLKLNDHGLSRETRVAWKVQQDGSIFYKNDDL</sequence>
<dbReference type="InterPro" id="IPR001304">
    <property type="entry name" value="C-type_lectin-like"/>
</dbReference>
<feature type="domain" description="C-type lectin" evidence="3">
    <location>
        <begin position="21"/>
        <end position="138"/>
    </location>
</feature>
<dbReference type="PANTHER" id="PTHR45784">
    <property type="entry name" value="C-TYPE LECTIN DOMAIN FAMILY 20 MEMBER A-RELATED"/>
    <property type="match status" value="1"/>
</dbReference>
<dbReference type="PROSITE" id="PS50041">
    <property type="entry name" value="C_TYPE_LECTIN_2"/>
    <property type="match status" value="2"/>
</dbReference>
<keyword evidence="1" id="KW-1015">Disulfide bond</keyword>
<dbReference type="GeneID" id="108260641"/>